<dbReference type="SUPFAM" id="SSF52540">
    <property type="entry name" value="P-loop containing nucleoside triphosphate hydrolases"/>
    <property type="match status" value="1"/>
</dbReference>
<dbReference type="Proteomes" id="UP000095094">
    <property type="component" value="Unassembled WGS sequence"/>
</dbReference>
<dbReference type="RefSeq" id="WP_069662520.1">
    <property type="nucleotide sequence ID" value="NZ_JBHUJJ010000002.1"/>
</dbReference>
<dbReference type="InterPro" id="IPR027417">
    <property type="entry name" value="P-loop_NTPase"/>
</dbReference>
<keyword evidence="2" id="KW-1185">Reference proteome</keyword>
<accession>A0A1E5H168</accession>
<dbReference type="Gene3D" id="3.40.50.300">
    <property type="entry name" value="P-loop containing nucleotide triphosphate hydrolases"/>
    <property type="match status" value="1"/>
</dbReference>
<comment type="caution">
    <text evidence="1">The sequence shown here is derived from an EMBL/GenBank/DDBJ whole genome shotgun (WGS) entry which is preliminary data.</text>
</comment>
<dbReference type="AlphaFoldDB" id="A0A1E5H168"/>
<sequence>MSNIMITGVSRVGKSTLAKAMYRVLNDSNLNYSLVPFDPFIDAWKDKQSGGDRSFEKWKELEFSDTCREMIAYTIKKLSKKQYEKQNFIFESAHAIYDPRHFDQIIKEYQLNKLMMINLLHDTEYTTQELIQQVRINDNEADWTFHKSSDELQYKFDCALQANKDALHYFEKNNRMYHVTSYNREQVFESILNDTCDQLKIVP</sequence>
<gene>
    <name evidence="1" type="ORF">BCR25_15835</name>
</gene>
<proteinExistence type="predicted"/>
<evidence type="ECO:0000313" key="1">
    <source>
        <dbReference type="EMBL" id="OEG18671.1"/>
    </source>
</evidence>
<dbReference type="EMBL" id="MIJY01000005">
    <property type="protein sequence ID" value="OEG18671.1"/>
    <property type="molecule type" value="Genomic_DNA"/>
</dbReference>
<organism evidence="1 2">
    <name type="scientific">Enterococcus termitis</name>
    <dbReference type="NCBI Taxonomy" id="332950"/>
    <lineage>
        <taxon>Bacteria</taxon>
        <taxon>Bacillati</taxon>
        <taxon>Bacillota</taxon>
        <taxon>Bacilli</taxon>
        <taxon>Lactobacillales</taxon>
        <taxon>Enterococcaceae</taxon>
        <taxon>Enterococcus</taxon>
    </lineage>
</organism>
<protein>
    <recommendedName>
        <fullName evidence="3">AAA domain-containing protein</fullName>
    </recommendedName>
</protein>
<name>A0A1E5H168_9ENTE</name>
<evidence type="ECO:0008006" key="3">
    <source>
        <dbReference type="Google" id="ProtNLM"/>
    </source>
</evidence>
<evidence type="ECO:0000313" key="2">
    <source>
        <dbReference type="Proteomes" id="UP000095094"/>
    </source>
</evidence>
<reference evidence="2" key="1">
    <citation type="submission" date="2016-09" db="EMBL/GenBank/DDBJ databases">
        <authorList>
            <person name="Gulvik C.A."/>
        </authorList>
    </citation>
    <scope>NUCLEOTIDE SEQUENCE [LARGE SCALE GENOMIC DNA]</scope>
    <source>
        <strain evidence="2">LMG 8895</strain>
    </source>
</reference>